<dbReference type="EMBL" id="CP036273">
    <property type="protein sequence ID" value="QDU23969.1"/>
    <property type="molecule type" value="Genomic_DNA"/>
</dbReference>
<dbReference type="Pfam" id="PF14106">
    <property type="entry name" value="DUF4279"/>
    <property type="match status" value="1"/>
</dbReference>
<organism evidence="1 2">
    <name type="scientific">Urbifossiella limnaea</name>
    <dbReference type="NCBI Taxonomy" id="2528023"/>
    <lineage>
        <taxon>Bacteria</taxon>
        <taxon>Pseudomonadati</taxon>
        <taxon>Planctomycetota</taxon>
        <taxon>Planctomycetia</taxon>
        <taxon>Gemmatales</taxon>
        <taxon>Gemmataceae</taxon>
        <taxon>Urbifossiella</taxon>
    </lineage>
</organism>
<evidence type="ECO:0008006" key="3">
    <source>
        <dbReference type="Google" id="ProtNLM"/>
    </source>
</evidence>
<name>A0A517Y2L0_9BACT</name>
<sequence>MAISELHASHIRKVEVSFCLIGPDLDPEVVTTRLGLTPDQAERRGDERRHQRSGAVLGLFHEGLWALGSLPRVDSKDVNDHFRWVLGRLLPHKEAVLELARGGEVFFNVLWKSTYLYAGTGPLIDAECLAGVAALGGGMGFDIYQVDEPEAERRAVADHGPDTV</sequence>
<dbReference type="RefSeq" id="WP_202920501.1">
    <property type="nucleotide sequence ID" value="NZ_CP036273.1"/>
</dbReference>
<evidence type="ECO:0000313" key="2">
    <source>
        <dbReference type="Proteomes" id="UP000319576"/>
    </source>
</evidence>
<dbReference type="InterPro" id="IPR025459">
    <property type="entry name" value="DUF4279"/>
</dbReference>
<keyword evidence="2" id="KW-1185">Reference proteome</keyword>
<reference evidence="1 2" key="1">
    <citation type="submission" date="2019-02" db="EMBL/GenBank/DDBJ databases">
        <title>Deep-cultivation of Planctomycetes and their phenomic and genomic characterization uncovers novel biology.</title>
        <authorList>
            <person name="Wiegand S."/>
            <person name="Jogler M."/>
            <person name="Boedeker C."/>
            <person name="Pinto D."/>
            <person name="Vollmers J."/>
            <person name="Rivas-Marin E."/>
            <person name="Kohn T."/>
            <person name="Peeters S.H."/>
            <person name="Heuer A."/>
            <person name="Rast P."/>
            <person name="Oberbeckmann S."/>
            <person name="Bunk B."/>
            <person name="Jeske O."/>
            <person name="Meyerdierks A."/>
            <person name="Storesund J.E."/>
            <person name="Kallscheuer N."/>
            <person name="Luecker S."/>
            <person name="Lage O.M."/>
            <person name="Pohl T."/>
            <person name="Merkel B.J."/>
            <person name="Hornburger P."/>
            <person name="Mueller R.-W."/>
            <person name="Bruemmer F."/>
            <person name="Labrenz M."/>
            <person name="Spormann A.M."/>
            <person name="Op den Camp H."/>
            <person name="Overmann J."/>
            <person name="Amann R."/>
            <person name="Jetten M.S.M."/>
            <person name="Mascher T."/>
            <person name="Medema M.H."/>
            <person name="Devos D.P."/>
            <person name="Kaster A.-K."/>
            <person name="Ovreas L."/>
            <person name="Rohde M."/>
            <person name="Galperin M.Y."/>
            <person name="Jogler C."/>
        </authorList>
    </citation>
    <scope>NUCLEOTIDE SEQUENCE [LARGE SCALE GENOMIC DNA]</scope>
    <source>
        <strain evidence="1 2">ETA_A1</strain>
    </source>
</reference>
<accession>A0A517Y2L0</accession>
<evidence type="ECO:0000313" key="1">
    <source>
        <dbReference type="EMBL" id="QDU23969.1"/>
    </source>
</evidence>
<gene>
    <name evidence="1" type="ORF">ETAA1_59800</name>
</gene>
<proteinExistence type="predicted"/>
<protein>
    <recommendedName>
        <fullName evidence="3">DUF4279 domain-containing protein</fullName>
    </recommendedName>
</protein>
<dbReference type="AlphaFoldDB" id="A0A517Y2L0"/>
<dbReference type="KEGG" id="uli:ETAA1_59800"/>
<dbReference type="Proteomes" id="UP000319576">
    <property type="component" value="Chromosome"/>
</dbReference>